<accession>A0A1F4SA29</accession>
<gene>
    <name evidence="2" type="ORF">A2290_06695</name>
</gene>
<organism evidence="2 3">
    <name type="scientific">candidate division WOR-1 bacterium RIFOXYB2_FULL_36_35</name>
    <dbReference type="NCBI Taxonomy" id="1802578"/>
    <lineage>
        <taxon>Bacteria</taxon>
        <taxon>Bacillati</taxon>
        <taxon>Saganbacteria</taxon>
    </lineage>
</organism>
<dbReference type="InterPro" id="IPR029058">
    <property type="entry name" value="AB_hydrolase_fold"/>
</dbReference>
<evidence type="ECO:0000313" key="3">
    <source>
        <dbReference type="Proteomes" id="UP000177905"/>
    </source>
</evidence>
<dbReference type="InterPro" id="IPR000073">
    <property type="entry name" value="AB_hydrolase_1"/>
</dbReference>
<dbReference type="EMBL" id="MEUA01000006">
    <property type="protein sequence ID" value="OGC16583.1"/>
    <property type="molecule type" value="Genomic_DNA"/>
</dbReference>
<comment type="caution">
    <text evidence="2">The sequence shown here is derived from an EMBL/GenBank/DDBJ whole genome shotgun (WGS) entry which is preliminary data.</text>
</comment>
<dbReference type="Proteomes" id="UP000177905">
    <property type="component" value="Unassembled WGS sequence"/>
</dbReference>
<dbReference type="AlphaFoldDB" id="A0A1F4SA29"/>
<evidence type="ECO:0000313" key="2">
    <source>
        <dbReference type="EMBL" id="OGC16583.1"/>
    </source>
</evidence>
<name>A0A1F4SA29_UNCSA</name>
<dbReference type="SUPFAM" id="SSF53474">
    <property type="entry name" value="alpha/beta-Hydrolases"/>
    <property type="match status" value="1"/>
</dbReference>
<dbReference type="Pfam" id="PF12697">
    <property type="entry name" value="Abhydrolase_6"/>
    <property type="match status" value="1"/>
</dbReference>
<evidence type="ECO:0000259" key="1">
    <source>
        <dbReference type="Pfam" id="PF12697"/>
    </source>
</evidence>
<proteinExistence type="predicted"/>
<sequence>MQITFPVSTQPLTRFLSIVNLNESVFSRTDFQVHIGNQEFIYGLRYAPIGSAINTELKDMIEIGLNGTNQHPLYTNLHNILNAENGLETIALTLPGHLGDRIIRPLSEFKDYSLEYYADVITKSVVEIATMNPNKRIVINGHSMGGRLAFMVMLNIKRSNKYAYKKAYKQVLGIVANGSSDMVRATFFSAVSVVASLPELAAGYFVAKIPQALFRGESHTEDQTERKRLEFCMKLAETDYESGRAIIQLGLPYPDNFRPILSLNELKGKKILIIYYSNDPMIKQSTKNETVKLFESSGADVNLITLQGTAHNRISTHPEEIVKAKLNWLLVTQKLEGKKFQYN</sequence>
<protein>
    <recommendedName>
        <fullName evidence="1">AB hydrolase-1 domain-containing protein</fullName>
    </recommendedName>
</protein>
<feature type="domain" description="AB hydrolase-1" evidence="1">
    <location>
        <begin position="83"/>
        <end position="324"/>
    </location>
</feature>
<dbReference type="Gene3D" id="3.40.50.1820">
    <property type="entry name" value="alpha/beta hydrolase"/>
    <property type="match status" value="1"/>
</dbReference>
<reference evidence="2 3" key="1">
    <citation type="journal article" date="2016" name="Nat. Commun.">
        <title>Thousands of microbial genomes shed light on interconnected biogeochemical processes in an aquifer system.</title>
        <authorList>
            <person name="Anantharaman K."/>
            <person name="Brown C.T."/>
            <person name="Hug L.A."/>
            <person name="Sharon I."/>
            <person name="Castelle C.J."/>
            <person name="Probst A.J."/>
            <person name="Thomas B.C."/>
            <person name="Singh A."/>
            <person name="Wilkins M.J."/>
            <person name="Karaoz U."/>
            <person name="Brodie E.L."/>
            <person name="Williams K.H."/>
            <person name="Hubbard S.S."/>
            <person name="Banfield J.F."/>
        </authorList>
    </citation>
    <scope>NUCLEOTIDE SEQUENCE [LARGE SCALE GENOMIC DNA]</scope>
</reference>